<dbReference type="GO" id="GO:0016887">
    <property type="term" value="F:ATP hydrolysis activity"/>
    <property type="evidence" value="ECO:0007669"/>
    <property type="project" value="InterPro"/>
</dbReference>
<dbReference type="GO" id="GO:0005524">
    <property type="term" value="F:ATP binding"/>
    <property type="evidence" value="ECO:0007669"/>
    <property type="project" value="UniProtKB-KW"/>
</dbReference>
<dbReference type="InterPro" id="IPR003439">
    <property type="entry name" value="ABC_transporter-like_ATP-bd"/>
</dbReference>
<keyword evidence="5" id="KW-0067">ATP-binding</keyword>
<proteinExistence type="predicted"/>
<dbReference type="PANTHER" id="PTHR43166">
    <property type="entry name" value="AMINO ACID IMPORT ATP-BINDING PROTEIN"/>
    <property type="match status" value="1"/>
</dbReference>
<dbReference type="PROSITE" id="PS00211">
    <property type="entry name" value="ABC_TRANSPORTER_1"/>
    <property type="match status" value="1"/>
</dbReference>
<keyword evidence="9" id="KW-1185">Reference proteome</keyword>
<evidence type="ECO:0000256" key="1">
    <source>
        <dbReference type="ARBA" id="ARBA00004202"/>
    </source>
</evidence>
<dbReference type="Pfam" id="PF00005">
    <property type="entry name" value="ABC_tran"/>
    <property type="match status" value="1"/>
</dbReference>
<evidence type="ECO:0000256" key="4">
    <source>
        <dbReference type="ARBA" id="ARBA00022741"/>
    </source>
</evidence>
<dbReference type="AlphaFoldDB" id="A0A087D8Z9"/>
<dbReference type="Gene3D" id="3.40.50.300">
    <property type="entry name" value="P-loop containing nucleotide triphosphate hydrolases"/>
    <property type="match status" value="1"/>
</dbReference>
<keyword evidence="8" id="KW-0378">Hydrolase</keyword>
<dbReference type="GO" id="GO:0015424">
    <property type="term" value="F:ABC-type amino acid transporter activity"/>
    <property type="evidence" value="ECO:0007669"/>
    <property type="project" value="InterPro"/>
</dbReference>
<evidence type="ECO:0000256" key="3">
    <source>
        <dbReference type="ARBA" id="ARBA00022475"/>
    </source>
</evidence>
<dbReference type="OrthoDB" id="9802264at2"/>
<dbReference type="SMART" id="SM00382">
    <property type="entry name" value="AAA"/>
    <property type="match status" value="1"/>
</dbReference>
<protein>
    <submittedName>
        <fullName evidence="8">ABC transporter</fullName>
        <ecNumber evidence="8">3.6.3.25</ecNumber>
    </submittedName>
</protein>
<accession>A0A087D8Z9</accession>
<dbReference type="Proteomes" id="UP000029033">
    <property type="component" value="Unassembled WGS sequence"/>
</dbReference>
<dbReference type="InterPro" id="IPR003593">
    <property type="entry name" value="AAA+_ATPase"/>
</dbReference>
<comment type="subcellular location">
    <subcellularLocation>
        <location evidence="1">Cell membrane</location>
        <topology evidence="1">Peripheral membrane protein</topology>
    </subcellularLocation>
</comment>
<dbReference type="eggNOG" id="COG1126">
    <property type="taxonomic scope" value="Bacteria"/>
</dbReference>
<dbReference type="PROSITE" id="PS50893">
    <property type="entry name" value="ABC_TRANSPORTER_2"/>
    <property type="match status" value="1"/>
</dbReference>
<dbReference type="PIRSF" id="PIRSF039085">
    <property type="entry name" value="ABC_ATPase_HisP"/>
    <property type="match status" value="1"/>
</dbReference>
<dbReference type="InterPro" id="IPR017871">
    <property type="entry name" value="ABC_transporter-like_CS"/>
</dbReference>
<dbReference type="STRING" id="158787.BSCA_2443"/>
<dbReference type="GeneID" id="85165789"/>
<dbReference type="GO" id="GO:0005886">
    <property type="term" value="C:plasma membrane"/>
    <property type="evidence" value="ECO:0007669"/>
    <property type="project" value="UniProtKB-SubCell"/>
</dbReference>
<dbReference type="RefSeq" id="WP_033519023.1">
    <property type="nucleotide sequence ID" value="NZ_CAUPKV010000020.1"/>
</dbReference>
<dbReference type="EMBL" id="JGZO01000018">
    <property type="protein sequence ID" value="KFI91999.1"/>
    <property type="molecule type" value="Genomic_DNA"/>
</dbReference>
<evidence type="ECO:0000313" key="8">
    <source>
        <dbReference type="EMBL" id="KFI91999.1"/>
    </source>
</evidence>
<evidence type="ECO:0000256" key="2">
    <source>
        <dbReference type="ARBA" id="ARBA00022448"/>
    </source>
</evidence>
<gene>
    <name evidence="8" type="ORF">BSCA_2443</name>
</gene>
<dbReference type="SUPFAM" id="SSF52540">
    <property type="entry name" value="P-loop containing nucleoside triphosphate hydrolases"/>
    <property type="match status" value="1"/>
</dbReference>
<evidence type="ECO:0000256" key="5">
    <source>
        <dbReference type="ARBA" id="ARBA00022840"/>
    </source>
</evidence>
<dbReference type="PANTHER" id="PTHR43166:SF35">
    <property type="entry name" value="L-CYSTINE IMPORT ATP-BINDING PROTEIN TCYN"/>
    <property type="match status" value="1"/>
</dbReference>
<evidence type="ECO:0000313" key="9">
    <source>
        <dbReference type="Proteomes" id="UP000029033"/>
    </source>
</evidence>
<evidence type="ECO:0000259" key="7">
    <source>
        <dbReference type="PROSITE" id="PS50893"/>
    </source>
</evidence>
<dbReference type="InterPro" id="IPR027417">
    <property type="entry name" value="P-loop_NTPase"/>
</dbReference>
<dbReference type="InterPro" id="IPR050086">
    <property type="entry name" value="MetN_ABC_transporter-like"/>
</dbReference>
<feature type="domain" description="ABC transporter" evidence="7">
    <location>
        <begin position="6"/>
        <end position="244"/>
    </location>
</feature>
<keyword evidence="4" id="KW-0547">Nucleotide-binding</keyword>
<sequence length="254" mass="27585">MNDTLLDAHGVRKQFGDNHVLRDVDLQVSAGTVTVLIGPSGSGKTTFLRAVAGLEIPDGGVIRVGDVTVDYGRRPDDRLLRRLTAKSGFVFQQHNLFPHMTALENVTEGPVTAKGRSPEDADAEGIRLLKDMGLEGRENAYPYELSGGQQQRVGIARALALHPQLLLFDEPTSALDPEVVGDVLGVMRNLADAGWTMLVVTHEMSFARQVADRVVFLDGGVIVEQGAPGDVLEHPRHERTRAFLSRVLNPLNAN</sequence>
<keyword evidence="3" id="KW-1003">Cell membrane</keyword>
<organism evidence="8 9">
    <name type="scientific">Bifidobacterium scardovii</name>
    <dbReference type="NCBI Taxonomy" id="158787"/>
    <lineage>
        <taxon>Bacteria</taxon>
        <taxon>Bacillati</taxon>
        <taxon>Actinomycetota</taxon>
        <taxon>Actinomycetes</taxon>
        <taxon>Bifidobacteriales</taxon>
        <taxon>Bifidobacteriaceae</taxon>
        <taxon>Bifidobacterium</taxon>
    </lineage>
</organism>
<reference evidence="8 9" key="1">
    <citation type="submission" date="2014-03" db="EMBL/GenBank/DDBJ databases">
        <title>Genomics of Bifidobacteria.</title>
        <authorList>
            <person name="Ventura M."/>
            <person name="Milani C."/>
            <person name="Lugli G.A."/>
        </authorList>
    </citation>
    <scope>NUCLEOTIDE SEQUENCE [LARGE SCALE GENOMIC DNA]</scope>
    <source>
        <strain evidence="8 9">LMG 21589</strain>
    </source>
</reference>
<dbReference type="InterPro" id="IPR030679">
    <property type="entry name" value="ABC_ATPase_HisP-typ"/>
</dbReference>
<dbReference type="EC" id="3.6.3.25" evidence="8"/>
<evidence type="ECO:0000256" key="6">
    <source>
        <dbReference type="ARBA" id="ARBA00023136"/>
    </source>
</evidence>
<comment type="caution">
    <text evidence="8">The sequence shown here is derived from an EMBL/GenBank/DDBJ whole genome shotgun (WGS) entry which is preliminary data.</text>
</comment>
<name>A0A087D8Z9_9BIFI</name>
<keyword evidence="6" id="KW-0472">Membrane</keyword>
<keyword evidence="2" id="KW-0813">Transport</keyword>